<gene>
    <name evidence="1" type="ORF">FC60_GL001722</name>
</gene>
<organism evidence="1 2">
    <name type="scientific">Limosilactobacillus gastricus DSM 16045</name>
    <dbReference type="NCBI Taxonomy" id="1423749"/>
    <lineage>
        <taxon>Bacteria</taxon>
        <taxon>Bacillati</taxon>
        <taxon>Bacillota</taxon>
        <taxon>Bacilli</taxon>
        <taxon>Lactobacillales</taxon>
        <taxon>Lactobacillaceae</taxon>
        <taxon>Limosilactobacillus</taxon>
    </lineage>
</organism>
<name>A0A0R1VFY6_9LACO</name>
<dbReference type="AlphaFoldDB" id="A0A0R1VFY6"/>
<dbReference type="EMBL" id="AZFN01000009">
    <property type="protein sequence ID" value="KRM02548.1"/>
    <property type="molecule type" value="Genomic_DNA"/>
</dbReference>
<dbReference type="Proteomes" id="UP000051739">
    <property type="component" value="Unassembled WGS sequence"/>
</dbReference>
<evidence type="ECO:0000313" key="2">
    <source>
        <dbReference type="Proteomes" id="UP000051739"/>
    </source>
</evidence>
<sequence>MKTMSNQTPKSSLALMKQLSHSIKQGLETGERYVELLNVLANDQDPAVLLDATKDLTKLNLTSNYVKLPEHYNFADYYLIFIDRLLGLLKAQNTRLQGDHNDLRMQIAELGEDVAFKFERRIETNEVCFADQEYHLALFSLDLEHRVLGFNSQALVDFFVVNHSYQTANDLQNAVAPLINLAKFVQNELNFTIDLGILDTDNQFGYYLNRPDLHTTVIDKLFVATADTGYFLMNLPKSNGAELELEDQVKLQIKFDPQLEEPQWYFMVQDQASRVSFFDLLLNSDLIQKWYLDNRDDLAVRPSNLGGLK</sequence>
<dbReference type="PATRIC" id="fig|1423749.3.peg.1781"/>
<proteinExistence type="predicted"/>
<accession>A0A0R1VFY6</accession>
<evidence type="ECO:0000313" key="1">
    <source>
        <dbReference type="EMBL" id="KRM02548.1"/>
    </source>
</evidence>
<protein>
    <submittedName>
        <fullName evidence="1">Uncharacterized protein</fullName>
    </submittedName>
</protein>
<keyword evidence="2" id="KW-1185">Reference proteome</keyword>
<comment type="caution">
    <text evidence="1">The sequence shown here is derived from an EMBL/GenBank/DDBJ whole genome shotgun (WGS) entry which is preliminary data.</text>
</comment>
<reference evidence="1 2" key="1">
    <citation type="journal article" date="2015" name="Genome Announc.">
        <title>Expanding the biotechnology potential of lactobacilli through comparative genomics of 213 strains and associated genera.</title>
        <authorList>
            <person name="Sun Z."/>
            <person name="Harris H.M."/>
            <person name="McCann A."/>
            <person name="Guo C."/>
            <person name="Argimon S."/>
            <person name="Zhang W."/>
            <person name="Yang X."/>
            <person name="Jeffery I.B."/>
            <person name="Cooney J.C."/>
            <person name="Kagawa T.F."/>
            <person name="Liu W."/>
            <person name="Song Y."/>
            <person name="Salvetti E."/>
            <person name="Wrobel A."/>
            <person name="Rasinkangas P."/>
            <person name="Parkhill J."/>
            <person name="Rea M.C."/>
            <person name="O'Sullivan O."/>
            <person name="Ritari J."/>
            <person name="Douillard F.P."/>
            <person name="Paul Ross R."/>
            <person name="Yang R."/>
            <person name="Briner A.E."/>
            <person name="Felis G.E."/>
            <person name="de Vos W.M."/>
            <person name="Barrangou R."/>
            <person name="Klaenhammer T.R."/>
            <person name="Caufield P.W."/>
            <person name="Cui Y."/>
            <person name="Zhang H."/>
            <person name="O'Toole P.W."/>
        </authorList>
    </citation>
    <scope>NUCLEOTIDE SEQUENCE [LARGE SCALE GENOMIC DNA]</scope>
    <source>
        <strain evidence="1 2">DSM 16045</strain>
    </source>
</reference>